<dbReference type="InterPro" id="IPR055075">
    <property type="entry name" value="NOMO-like_N"/>
</dbReference>
<feature type="domain" description="NOMO C-terminal transthyretin-like" evidence="13">
    <location>
        <begin position="980"/>
        <end position="1079"/>
    </location>
</feature>
<dbReference type="InterPro" id="IPR056319">
    <property type="entry name" value="NOMO_7th"/>
</dbReference>
<dbReference type="Pfam" id="PF23192">
    <property type="entry name" value="NOMO_12th"/>
    <property type="match status" value="1"/>
</dbReference>
<dbReference type="GeneID" id="108564208"/>
<comment type="subcellular location">
    <subcellularLocation>
        <location evidence="1">Endoplasmic reticulum membrane</location>
        <topology evidence="1">Single-pass type I membrane protein</topology>
    </subcellularLocation>
</comment>
<reference evidence="16" key="1">
    <citation type="submission" date="2025-08" db="UniProtKB">
        <authorList>
            <consortium name="RefSeq"/>
        </authorList>
    </citation>
    <scope>IDENTIFICATION</scope>
    <source>
        <tissue evidence="16">Whole Larva</tissue>
    </source>
</reference>
<evidence type="ECO:0000259" key="14">
    <source>
        <dbReference type="Pfam" id="PF23194"/>
    </source>
</evidence>
<evidence type="ECO:0000259" key="13">
    <source>
        <dbReference type="Pfam" id="PF23192"/>
    </source>
</evidence>
<dbReference type="Pfam" id="PF13715">
    <property type="entry name" value="CarbopepD_reg_2"/>
    <property type="match status" value="1"/>
</dbReference>
<feature type="domain" description="NOMO seventh transthyretin-like" evidence="12">
    <location>
        <begin position="562"/>
        <end position="626"/>
    </location>
</feature>
<feature type="domain" description="NOMO-like N-terminal beta-sandwich" evidence="9">
    <location>
        <begin position="29"/>
        <end position="113"/>
    </location>
</feature>
<evidence type="ECO:0000256" key="1">
    <source>
        <dbReference type="ARBA" id="ARBA00004115"/>
    </source>
</evidence>
<sequence>MKMNKKLLFLSVFLNAFLYTRADDVLGCGGFIKSHVPIDFSKVLVKLYTKQGILKDQTNCAPNNGYYFIPLYDKGDYILQLQPPPGWSFTPTKVVLQVNGKDDLCSEGKDINFSFKGFGIAGKVESAGSDDGPIGVNVELKSNNEIRKTVTTDKGVFFFTPVYPGTYEITISHPKWKFVKDILPVTVTEGNTELPQKSLIVAGYDLTGSIKSEDVPIVGAHIALYADPDNQNPSVRGCDKSDLKVFKAKGFLCHAVSDTNGNYLFPSLSNGKYYVVPFYKGQSVHFEPNKIEFTISHDGVTLKKSFEIAGFSVTGRVLNAPNGAPLEGAEIMINGKSIGTTSSSGTYNLEKIKAGTYTIQVVASDYKFESQSMKVSPSVNELPNIYPQSYKVCGKVISDKMESVQVSITRIGSTQHIALQTDYNTGKFCQHLTPGKYQVQVNVPQSQTLQFFPITQLIEVISSPVNDITFSQLKATITGDVDCQKSRPDCAGLKVIFKATIDSEQYIANVIDNKYVLNDMRPGTYKVSLSSNNLCWKEKEFIITITSTTHKVPTFVQNGYSITFVTSHDTKVTYKVPGQDGKVEALPLAKGNSKHCVQKAGVYKFNLDSCHTYSSNVITYDTNQKVNEIIIDAETHKNVLAISANEDFGNIFVSISIEGVKKMHGPIKFGNQKYLIEIFLSAGETAIIVPQSEELYFNPPILSIKGDGDCADLGVKFEAKRGKVFKGRINPPLQGVQITVESENTDLLLDESNSEGYYKFPPLDDSKPYKVQAKKDFYVLIGPDANGDFLAHKLAEVVVEILDETDGLPLQGALLSLSGGESYRSNMQTDENGKIKFPSLSPSEYFLKPMMKEYSFNPPSKIIKVEVGASVKVQLKGKRVAYSAYGFVTSLNNQPEERMIVVADGNHNCSQYSEEATSESNGYFRIRGLIPYCSYEIKVKGGVDEKDTIERSTPASYEVASITSDITDVHMVVFRTSPNTDIMVKVHTANPEHYKNLRVKLARESSPAGLVHSVKVDTNNYKITKDYNPGIMIQIPSVPYDGKSYSLQLESSTPALNKGNAQIKFFAADSSLKFIQLDFIMKSSQTDQHIKQTSIWTLAFIFGMMIAAYNIDKIVQLVKFKIPVNNVENLWKPKTVTPEYVPVEEIDQIVENINSVKRKVKSKRI</sequence>
<dbReference type="Pfam" id="PF22904">
    <property type="entry name" value="NOMO1-like_2nd"/>
    <property type="match status" value="1"/>
</dbReference>
<dbReference type="RefSeq" id="XP_017778651.1">
    <property type="nucleotide sequence ID" value="XM_017923162.1"/>
</dbReference>
<evidence type="ECO:0000256" key="6">
    <source>
        <dbReference type="ARBA" id="ARBA00023136"/>
    </source>
</evidence>
<dbReference type="InterPro" id="IPR056191">
    <property type="entry name" value="NOMO_12th"/>
</dbReference>
<keyword evidence="3 8" id="KW-0732">Signal</keyword>
<feature type="signal peptide" evidence="8">
    <location>
        <begin position="1"/>
        <end position="22"/>
    </location>
</feature>
<dbReference type="Pfam" id="PF23194">
    <property type="entry name" value="NOMO_5th"/>
    <property type="match status" value="1"/>
</dbReference>
<evidence type="ECO:0000256" key="4">
    <source>
        <dbReference type="ARBA" id="ARBA00022824"/>
    </source>
</evidence>
<dbReference type="InterPro" id="IPR013784">
    <property type="entry name" value="Carb-bd-like_fold"/>
</dbReference>
<keyword evidence="2 7" id="KW-0812">Transmembrane</keyword>
<gene>
    <name evidence="16" type="primary">LOC108564208</name>
</gene>
<dbReference type="SUPFAM" id="SSF49478">
    <property type="entry name" value="Cna protein B-type domain"/>
    <property type="match status" value="2"/>
</dbReference>
<evidence type="ECO:0000313" key="16">
    <source>
        <dbReference type="RefSeq" id="XP_017778651.1"/>
    </source>
</evidence>
<feature type="domain" description="NOMO-like ninth beta-sandwich" evidence="10">
    <location>
        <begin position="721"/>
        <end position="791"/>
    </location>
</feature>
<dbReference type="Pfam" id="PF23141">
    <property type="entry name" value="Ig_NOMO"/>
    <property type="match status" value="1"/>
</dbReference>
<dbReference type="InterPro" id="IPR051417">
    <property type="entry name" value="SDr/BOS_complex"/>
</dbReference>
<evidence type="ECO:0000259" key="9">
    <source>
        <dbReference type="Pfam" id="PF22898"/>
    </source>
</evidence>
<feature type="domain" description="NOMO second beta-sandwich" evidence="11">
    <location>
        <begin position="115"/>
        <end position="201"/>
    </location>
</feature>
<evidence type="ECO:0000256" key="5">
    <source>
        <dbReference type="ARBA" id="ARBA00022989"/>
    </source>
</evidence>
<dbReference type="InterPro" id="IPR055073">
    <property type="entry name" value="NOMO1-like_9th"/>
</dbReference>
<feature type="domain" description="NOMO fifth transthyretin-like" evidence="14">
    <location>
        <begin position="391"/>
        <end position="470"/>
    </location>
</feature>
<organism evidence="15 16">
    <name type="scientific">Nicrophorus vespilloides</name>
    <name type="common">Boreal carrion beetle</name>
    <dbReference type="NCBI Taxonomy" id="110193"/>
    <lineage>
        <taxon>Eukaryota</taxon>
        <taxon>Metazoa</taxon>
        <taxon>Ecdysozoa</taxon>
        <taxon>Arthropoda</taxon>
        <taxon>Hexapoda</taxon>
        <taxon>Insecta</taxon>
        <taxon>Pterygota</taxon>
        <taxon>Neoptera</taxon>
        <taxon>Endopterygota</taxon>
        <taxon>Coleoptera</taxon>
        <taxon>Polyphaga</taxon>
        <taxon>Staphyliniformia</taxon>
        <taxon>Silphidae</taxon>
        <taxon>Nicrophorinae</taxon>
        <taxon>Nicrophorus</taxon>
    </lineage>
</organism>
<name>A0ABM1MVQ1_NICVS</name>
<evidence type="ECO:0000259" key="10">
    <source>
        <dbReference type="Pfam" id="PF22902"/>
    </source>
</evidence>
<accession>A0ABM1MVQ1</accession>
<keyword evidence="4" id="KW-0256">Endoplasmic reticulum</keyword>
<evidence type="ECO:0000313" key="15">
    <source>
        <dbReference type="Proteomes" id="UP000695000"/>
    </source>
</evidence>
<evidence type="ECO:0000259" key="11">
    <source>
        <dbReference type="Pfam" id="PF22904"/>
    </source>
</evidence>
<dbReference type="InterPro" id="IPR055074">
    <property type="entry name" value="NOMO1-3_2nd"/>
</dbReference>
<evidence type="ECO:0000259" key="12">
    <source>
        <dbReference type="Pfam" id="PF23141"/>
    </source>
</evidence>
<keyword evidence="6 7" id="KW-0472">Membrane</keyword>
<keyword evidence="5 7" id="KW-1133">Transmembrane helix</keyword>
<protein>
    <submittedName>
        <fullName evidence="16">Nodal modulator 1</fullName>
    </submittedName>
</protein>
<dbReference type="Gene3D" id="2.60.40.1120">
    <property type="entry name" value="Carboxypeptidase-like, regulatory domain"/>
    <property type="match status" value="2"/>
</dbReference>
<dbReference type="InterPro" id="IPR056190">
    <property type="entry name" value="NOMO_5th"/>
</dbReference>
<dbReference type="Pfam" id="PF22898">
    <property type="entry name" value="NOMO1-like_1st"/>
    <property type="match status" value="1"/>
</dbReference>
<evidence type="ECO:0000256" key="3">
    <source>
        <dbReference type="ARBA" id="ARBA00022729"/>
    </source>
</evidence>
<evidence type="ECO:0000256" key="2">
    <source>
        <dbReference type="ARBA" id="ARBA00022692"/>
    </source>
</evidence>
<dbReference type="PANTHER" id="PTHR23303">
    <property type="entry name" value="CARBOXYPEPTIDASE REGULATORY REGION-CONTAINING"/>
    <property type="match status" value="1"/>
</dbReference>
<feature type="chain" id="PRO_5045625382" evidence="8">
    <location>
        <begin position="23"/>
        <end position="1165"/>
    </location>
</feature>
<dbReference type="SUPFAM" id="SSF49452">
    <property type="entry name" value="Starch-binding domain-like"/>
    <property type="match status" value="2"/>
</dbReference>
<evidence type="ECO:0000256" key="8">
    <source>
        <dbReference type="SAM" id="SignalP"/>
    </source>
</evidence>
<dbReference type="Proteomes" id="UP000695000">
    <property type="component" value="Unplaced"/>
</dbReference>
<dbReference type="PANTHER" id="PTHR23303:SF14">
    <property type="entry name" value="BOS COMPLEX SUBUNIT NOMO1-RELATED"/>
    <property type="match status" value="1"/>
</dbReference>
<dbReference type="Pfam" id="PF22902">
    <property type="entry name" value="NOMO1-like_9th"/>
    <property type="match status" value="1"/>
</dbReference>
<evidence type="ECO:0000256" key="7">
    <source>
        <dbReference type="SAM" id="Phobius"/>
    </source>
</evidence>
<proteinExistence type="predicted"/>
<feature type="transmembrane region" description="Helical" evidence="7">
    <location>
        <begin position="1093"/>
        <end position="1111"/>
    </location>
</feature>
<keyword evidence="15" id="KW-1185">Reference proteome</keyword>